<reference evidence="5" key="1">
    <citation type="journal article" date="2019" name="Nat. Commun.">
        <title>The genome of broomcorn millet.</title>
        <authorList>
            <person name="Zou C."/>
            <person name="Miki D."/>
            <person name="Li D."/>
            <person name="Tang Q."/>
            <person name="Xiao L."/>
            <person name="Rajput S."/>
            <person name="Deng P."/>
            <person name="Jia W."/>
            <person name="Huang R."/>
            <person name="Zhang M."/>
            <person name="Sun Y."/>
            <person name="Hu J."/>
            <person name="Fu X."/>
            <person name="Schnable P.S."/>
            <person name="Li F."/>
            <person name="Zhang H."/>
            <person name="Feng B."/>
            <person name="Zhu X."/>
            <person name="Liu R."/>
            <person name="Schnable J.C."/>
            <person name="Zhu J.-K."/>
            <person name="Zhang H."/>
        </authorList>
    </citation>
    <scope>NUCLEOTIDE SEQUENCE [LARGE SCALE GENOMIC DNA]</scope>
</reference>
<dbReference type="Pfam" id="PF02800">
    <property type="entry name" value="Gp_dh_C"/>
    <property type="match status" value="1"/>
</dbReference>
<dbReference type="GO" id="GO:0006096">
    <property type="term" value="P:glycolytic process"/>
    <property type="evidence" value="ECO:0007669"/>
    <property type="project" value="TreeGrafter"/>
</dbReference>
<protein>
    <recommendedName>
        <fullName evidence="3">Glyceraldehyde 3-phosphate dehydrogenase catalytic domain-containing protein</fullName>
    </recommendedName>
</protein>
<dbReference type="InterPro" id="IPR020831">
    <property type="entry name" value="GlycerAld/Erythrose_P_DH"/>
</dbReference>
<dbReference type="Gene3D" id="3.30.360.10">
    <property type="entry name" value="Dihydrodipicolinate Reductase, domain 2"/>
    <property type="match status" value="2"/>
</dbReference>
<dbReference type="GO" id="GO:0005829">
    <property type="term" value="C:cytosol"/>
    <property type="evidence" value="ECO:0007669"/>
    <property type="project" value="TreeGrafter"/>
</dbReference>
<organism evidence="4 5">
    <name type="scientific">Panicum miliaceum</name>
    <name type="common">Proso millet</name>
    <name type="synonym">Broomcorn millet</name>
    <dbReference type="NCBI Taxonomy" id="4540"/>
    <lineage>
        <taxon>Eukaryota</taxon>
        <taxon>Viridiplantae</taxon>
        <taxon>Streptophyta</taxon>
        <taxon>Embryophyta</taxon>
        <taxon>Tracheophyta</taxon>
        <taxon>Spermatophyta</taxon>
        <taxon>Magnoliopsida</taxon>
        <taxon>Liliopsida</taxon>
        <taxon>Poales</taxon>
        <taxon>Poaceae</taxon>
        <taxon>PACMAD clade</taxon>
        <taxon>Panicoideae</taxon>
        <taxon>Panicodae</taxon>
        <taxon>Paniceae</taxon>
        <taxon>Panicinae</taxon>
        <taxon>Panicum</taxon>
        <taxon>Panicum sect. Panicum</taxon>
    </lineage>
</organism>
<dbReference type="EMBL" id="PQIB02000007">
    <property type="protein sequence ID" value="RLN08006.1"/>
    <property type="molecule type" value="Genomic_DNA"/>
</dbReference>
<comment type="similarity">
    <text evidence="1">Belongs to the glyceraldehyde-3-phosphate dehydrogenase family.</text>
</comment>
<feature type="domain" description="Glyceraldehyde 3-phosphate dehydrogenase catalytic" evidence="3">
    <location>
        <begin position="64"/>
        <end position="204"/>
    </location>
</feature>
<dbReference type="PANTHER" id="PTHR10836:SF76">
    <property type="entry name" value="GLYCERALDEHYDE-3-PHOSPHATE DEHYDROGENASE-RELATED"/>
    <property type="match status" value="1"/>
</dbReference>
<dbReference type="OrthoDB" id="1152826at2759"/>
<comment type="caution">
    <text evidence="4">The sequence shown here is derived from an EMBL/GenBank/DDBJ whole genome shotgun (WGS) entry which is preliminary data.</text>
</comment>
<keyword evidence="5" id="KW-1185">Reference proteome</keyword>
<dbReference type="PANTHER" id="PTHR10836">
    <property type="entry name" value="GLYCERALDEHYDE 3-PHOSPHATE DEHYDROGENASE"/>
    <property type="match status" value="1"/>
</dbReference>
<gene>
    <name evidence="4" type="ORF">C2845_PM11G01700</name>
</gene>
<name>A0A3L6RQA2_PANMI</name>
<keyword evidence="2" id="KW-0560">Oxidoreductase</keyword>
<dbReference type="AlphaFoldDB" id="A0A3L6RQA2"/>
<evidence type="ECO:0000259" key="3">
    <source>
        <dbReference type="Pfam" id="PF02800"/>
    </source>
</evidence>
<dbReference type="InterPro" id="IPR020829">
    <property type="entry name" value="GlycerAld_3-P_DH_cat"/>
</dbReference>
<evidence type="ECO:0000313" key="5">
    <source>
        <dbReference type="Proteomes" id="UP000275267"/>
    </source>
</evidence>
<accession>A0A3L6RQA2</accession>
<proteinExistence type="inferred from homology"/>
<dbReference type="GO" id="GO:0004365">
    <property type="term" value="F:glyceraldehyde-3-phosphate dehydrogenase (NAD+) (phosphorylating) activity"/>
    <property type="evidence" value="ECO:0007669"/>
    <property type="project" value="TreeGrafter"/>
</dbReference>
<dbReference type="STRING" id="4540.A0A3L6RQA2"/>
<sequence>MAQTDWFFTRRTAQQAYIHEQGGSAAHPATVISFLMAAINGSCGSHFLPAPQGHSFVVVVHGVQVGHEEFGIVEGLMETVHATTGRQNTVDGPWMKDWRKGRGAGQNVVPSPTDASTMLKVPIPNVCVVDWTCRIERSASYNDVKAAIRAASEGALKGILGYTDEDVVSSDFVGYARGRGRESVTPKAGARPSSSCFMKLVSWYDNEWAYSDPPGIQNRSGQQTLRNHGVSNMATQAITGRLANTGWRKRLARLPAPATIPSKGLSFAERGLEPM</sequence>
<evidence type="ECO:0000313" key="4">
    <source>
        <dbReference type="EMBL" id="RLN08006.1"/>
    </source>
</evidence>
<dbReference type="SUPFAM" id="SSF55347">
    <property type="entry name" value="Glyceraldehyde-3-phosphate dehydrogenase-like, C-terminal domain"/>
    <property type="match status" value="1"/>
</dbReference>
<evidence type="ECO:0000256" key="1">
    <source>
        <dbReference type="ARBA" id="ARBA00007406"/>
    </source>
</evidence>
<evidence type="ECO:0000256" key="2">
    <source>
        <dbReference type="ARBA" id="ARBA00023002"/>
    </source>
</evidence>
<dbReference type="Proteomes" id="UP000275267">
    <property type="component" value="Unassembled WGS sequence"/>
</dbReference>